<keyword evidence="2" id="KW-1185">Reference proteome</keyword>
<name>A0A431U8M4_9BACT</name>
<dbReference type="Proteomes" id="UP000282184">
    <property type="component" value="Unassembled WGS sequence"/>
</dbReference>
<comment type="caution">
    <text evidence="1">The sequence shown here is derived from an EMBL/GenBank/DDBJ whole genome shotgun (WGS) entry which is preliminary data.</text>
</comment>
<evidence type="ECO:0000313" key="1">
    <source>
        <dbReference type="EMBL" id="RTQ53593.1"/>
    </source>
</evidence>
<protein>
    <submittedName>
        <fullName evidence="1">Uncharacterized protein</fullName>
    </submittedName>
</protein>
<accession>A0A431U8M4</accession>
<dbReference type="EMBL" id="RXOF01000001">
    <property type="protein sequence ID" value="RTQ53593.1"/>
    <property type="molecule type" value="Genomic_DNA"/>
</dbReference>
<reference evidence="1 2" key="1">
    <citation type="submission" date="2018-12" db="EMBL/GenBank/DDBJ databases">
        <title>Hymenobacter gummosus sp. nov., isolated from a spring.</title>
        <authorList>
            <person name="Nie L."/>
        </authorList>
    </citation>
    <scope>NUCLEOTIDE SEQUENCE [LARGE SCALE GENOMIC DNA]</scope>
    <source>
        <strain evidence="1 2">KCTC 52166</strain>
    </source>
</reference>
<organism evidence="1 2">
    <name type="scientific">Hymenobacter gummosus</name>
    <dbReference type="NCBI Taxonomy" id="1776032"/>
    <lineage>
        <taxon>Bacteria</taxon>
        <taxon>Pseudomonadati</taxon>
        <taxon>Bacteroidota</taxon>
        <taxon>Cytophagia</taxon>
        <taxon>Cytophagales</taxon>
        <taxon>Hymenobacteraceae</taxon>
        <taxon>Hymenobacter</taxon>
    </lineage>
</organism>
<evidence type="ECO:0000313" key="2">
    <source>
        <dbReference type="Proteomes" id="UP000282184"/>
    </source>
</evidence>
<dbReference type="PROSITE" id="PS51257">
    <property type="entry name" value="PROKAR_LIPOPROTEIN"/>
    <property type="match status" value="1"/>
</dbReference>
<sequence length="257" mass="28042">MTRFQTSASSLQILLLGGALLGLASCSASRVSMVVPAPLAAAAPLPVTGKQGFRHSYQFGEFATVRVKQGWLSTSSWGFGSWLAPVWLDQTRAKQKSSFTMQPVAGTTWQARCAYFSHSDDMRVMPGPNSRTSISLYSEEMFSSVIQAPNQPVWQLLLESKNQLGDRPQFARGTLSNGDYWLEVRPISQLLRRDGRPMNMPFGAPVGYEFVEADGAVVAAVELMGRGRVWVEPTLTPALKGPVATAVTAMLIRQQAM</sequence>
<proteinExistence type="predicted"/>
<dbReference type="RefSeq" id="WP_126691519.1">
    <property type="nucleotide sequence ID" value="NZ_RXOF01000001.1"/>
</dbReference>
<gene>
    <name evidence="1" type="ORF">EJV47_02315</name>
</gene>
<dbReference type="AlphaFoldDB" id="A0A431U8M4"/>
<dbReference type="OrthoDB" id="1420435at2"/>